<dbReference type="Proteomes" id="UP001139971">
    <property type="component" value="Unassembled WGS sequence"/>
</dbReference>
<gene>
    <name evidence="2" type="ORF">OD750_008995</name>
</gene>
<dbReference type="EMBL" id="JAOVZO020000014">
    <property type="protein sequence ID" value="MDC8012683.1"/>
    <property type="molecule type" value="Genomic_DNA"/>
</dbReference>
<name>A0A9X3YL15_9GAMM</name>
<evidence type="ECO:0000259" key="1">
    <source>
        <dbReference type="Pfam" id="PF06094"/>
    </source>
</evidence>
<evidence type="ECO:0000313" key="3">
    <source>
        <dbReference type="Proteomes" id="UP001139971"/>
    </source>
</evidence>
<protein>
    <submittedName>
        <fullName evidence="2">Gamma-glutamylcyclotransferase</fullName>
    </submittedName>
</protein>
<feature type="domain" description="Gamma-glutamylcyclotransferase AIG2-like" evidence="1">
    <location>
        <begin position="5"/>
        <end position="107"/>
    </location>
</feature>
<proteinExistence type="predicted"/>
<dbReference type="InterPro" id="IPR013024">
    <property type="entry name" value="GGCT-like"/>
</dbReference>
<comment type="caution">
    <text evidence="2">The sequence shown here is derived from an EMBL/GenBank/DDBJ whole genome shotgun (WGS) entry which is preliminary data.</text>
</comment>
<dbReference type="Gene3D" id="3.10.490.10">
    <property type="entry name" value="Gamma-glutamyl cyclotransferase-like"/>
    <property type="match status" value="1"/>
</dbReference>
<evidence type="ECO:0000313" key="2">
    <source>
        <dbReference type="EMBL" id="MDC8012683.1"/>
    </source>
</evidence>
<dbReference type="AlphaFoldDB" id="A0A9X3YL15"/>
<dbReference type="SUPFAM" id="SSF110857">
    <property type="entry name" value="Gamma-glutamyl cyclotransferase-like"/>
    <property type="match status" value="1"/>
</dbReference>
<dbReference type="CDD" id="cd06661">
    <property type="entry name" value="GGCT_like"/>
    <property type="match status" value="1"/>
</dbReference>
<dbReference type="InterPro" id="IPR009288">
    <property type="entry name" value="AIG2-like_dom"/>
</dbReference>
<accession>A0A9X3YL15</accession>
<keyword evidence="3" id="KW-1185">Reference proteome</keyword>
<organism evidence="2 3">
    <name type="scientific">Tahibacter soli</name>
    <dbReference type="NCBI Taxonomy" id="2983605"/>
    <lineage>
        <taxon>Bacteria</taxon>
        <taxon>Pseudomonadati</taxon>
        <taxon>Pseudomonadota</taxon>
        <taxon>Gammaproteobacteria</taxon>
        <taxon>Lysobacterales</taxon>
        <taxon>Rhodanobacteraceae</taxon>
        <taxon>Tahibacter</taxon>
    </lineage>
</organism>
<dbReference type="Pfam" id="PF06094">
    <property type="entry name" value="GGACT"/>
    <property type="match status" value="1"/>
</dbReference>
<reference evidence="2" key="1">
    <citation type="submission" date="2023-02" db="EMBL/GenBank/DDBJ databases">
        <title>Tahibacter soli sp. nov. isolated from soil.</title>
        <authorList>
            <person name="Baek J.H."/>
            <person name="Lee J.K."/>
            <person name="Choi D.G."/>
            <person name="Jeon C.O."/>
        </authorList>
    </citation>
    <scope>NUCLEOTIDE SEQUENCE</scope>
    <source>
        <strain evidence="2">BL</strain>
    </source>
</reference>
<dbReference type="InterPro" id="IPR036568">
    <property type="entry name" value="GGCT-like_sf"/>
</dbReference>
<sequence length="110" mass="11826">MTERLFVYGTLAPGKPNAHVLADVPGRWEPATVTGTLHAEGWGAAQGYPGIVLDDDGDIVPGLVFSSDELANHWARLDAFEGDGYERVIAKARLADGDVVDAFIYRLSGR</sequence>
<dbReference type="RefSeq" id="WP_263544984.1">
    <property type="nucleotide sequence ID" value="NZ_JAOVZO020000014.1"/>
</dbReference>